<comment type="subunit">
    <text evidence="2">Homodimer.</text>
</comment>
<evidence type="ECO:0000313" key="7">
    <source>
        <dbReference type="Proteomes" id="UP000199136"/>
    </source>
</evidence>
<name>A0A1I5YDQ7_9LACT</name>
<feature type="domain" description="FAD/NAD(P)-binding" evidence="5">
    <location>
        <begin position="3"/>
        <end position="281"/>
    </location>
</feature>
<dbReference type="STRING" id="82801.SAMN04488506_1926"/>
<proteinExistence type="predicted"/>
<gene>
    <name evidence="6" type="ORF">SAMN04488506_1926</name>
</gene>
<dbReference type="InterPro" id="IPR023753">
    <property type="entry name" value="FAD/NAD-binding_dom"/>
</dbReference>
<dbReference type="RefSeq" id="WP_092480946.1">
    <property type="nucleotide sequence ID" value="NZ_FOXW01000007.1"/>
</dbReference>
<dbReference type="Gene3D" id="3.50.50.60">
    <property type="entry name" value="FAD/NAD(P)-binding domain"/>
    <property type="match status" value="2"/>
</dbReference>
<evidence type="ECO:0000259" key="5">
    <source>
        <dbReference type="Pfam" id="PF07992"/>
    </source>
</evidence>
<dbReference type="EMBL" id="FOXW01000007">
    <property type="protein sequence ID" value="SFQ42017.1"/>
    <property type="molecule type" value="Genomic_DNA"/>
</dbReference>
<comment type="cofactor">
    <cofactor evidence="1">
        <name>FAD</name>
        <dbReference type="ChEBI" id="CHEBI:57692"/>
    </cofactor>
</comment>
<sequence>MIDVVVIGGGPAGMSAALVAGRGKKQVLLIDEEKPRNAVTHASHAFLTQDGIKPEVFREKGRKDLLKYPTISIKTDKVLSVEKAEEDSFEITVESGENITTKNVVLAAGLKEKLPDVKGIEDYYGSSIFSCPFCDGWEMKDKPLILITESSVGLHSAKLLKNWTDDLIIATNGNEIFDADQKKLLEKNQIRLIEERIVELEGTDGELQGVAFESGEKINVSGGFCTTLLDKHFSIIDSLGIELSEAGFVIADSLGRTNIKGIYAAGEITGPSQLVVSASQGHMAGIGIINDSSEAAFEGI</sequence>
<keyword evidence="7" id="KW-1185">Reference proteome</keyword>
<dbReference type="PRINTS" id="PR00469">
    <property type="entry name" value="PNDRDTASEII"/>
</dbReference>
<evidence type="ECO:0000256" key="4">
    <source>
        <dbReference type="ARBA" id="ARBA00023002"/>
    </source>
</evidence>
<evidence type="ECO:0000313" key="6">
    <source>
        <dbReference type="EMBL" id="SFQ42017.1"/>
    </source>
</evidence>
<dbReference type="Pfam" id="PF07992">
    <property type="entry name" value="Pyr_redox_2"/>
    <property type="match status" value="1"/>
</dbReference>
<evidence type="ECO:0000256" key="1">
    <source>
        <dbReference type="ARBA" id="ARBA00001974"/>
    </source>
</evidence>
<dbReference type="AlphaFoldDB" id="A0A1I5YDQ7"/>
<dbReference type="GO" id="GO:0016491">
    <property type="term" value="F:oxidoreductase activity"/>
    <property type="evidence" value="ECO:0007669"/>
    <property type="project" value="UniProtKB-KW"/>
</dbReference>
<dbReference type="PANTHER" id="PTHR48105">
    <property type="entry name" value="THIOREDOXIN REDUCTASE 1-RELATED-RELATED"/>
    <property type="match status" value="1"/>
</dbReference>
<accession>A0A1I5YDQ7</accession>
<dbReference type="InterPro" id="IPR050097">
    <property type="entry name" value="Ferredoxin-NADP_redctase_2"/>
</dbReference>
<keyword evidence="4" id="KW-0560">Oxidoreductase</keyword>
<organism evidence="6 7">
    <name type="scientific">Desemzia incerta</name>
    <dbReference type="NCBI Taxonomy" id="82801"/>
    <lineage>
        <taxon>Bacteria</taxon>
        <taxon>Bacillati</taxon>
        <taxon>Bacillota</taxon>
        <taxon>Bacilli</taxon>
        <taxon>Lactobacillales</taxon>
        <taxon>Carnobacteriaceae</taxon>
        <taxon>Desemzia</taxon>
    </lineage>
</organism>
<evidence type="ECO:0000256" key="3">
    <source>
        <dbReference type="ARBA" id="ARBA00022630"/>
    </source>
</evidence>
<dbReference type="PRINTS" id="PR00368">
    <property type="entry name" value="FADPNR"/>
</dbReference>
<dbReference type="SUPFAM" id="SSF51905">
    <property type="entry name" value="FAD/NAD(P)-binding domain"/>
    <property type="match status" value="1"/>
</dbReference>
<dbReference type="InterPro" id="IPR036188">
    <property type="entry name" value="FAD/NAD-bd_sf"/>
</dbReference>
<dbReference type="Proteomes" id="UP000199136">
    <property type="component" value="Unassembled WGS sequence"/>
</dbReference>
<dbReference type="OrthoDB" id="9806179at2"/>
<protein>
    <submittedName>
        <fullName evidence="6">Thioredoxin reductase</fullName>
    </submittedName>
</protein>
<keyword evidence="3" id="KW-0285">Flavoprotein</keyword>
<evidence type="ECO:0000256" key="2">
    <source>
        <dbReference type="ARBA" id="ARBA00011738"/>
    </source>
</evidence>
<reference evidence="6 7" key="1">
    <citation type="submission" date="2016-10" db="EMBL/GenBank/DDBJ databases">
        <authorList>
            <person name="de Groot N.N."/>
        </authorList>
    </citation>
    <scope>NUCLEOTIDE SEQUENCE [LARGE SCALE GENOMIC DNA]</scope>
    <source>
        <strain evidence="6 7">DSM 20581</strain>
    </source>
</reference>